<dbReference type="PROSITE" id="PS50011">
    <property type="entry name" value="PROTEIN_KINASE_DOM"/>
    <property type="match status" value="1"/>
</dbReference>
<dbReference type="PROSITE" id="PS00108">
    <property type="entry name" value="PROTEIN_KINASE_ST"/>
    <property type="match status" value="1"/>
</dbReference>
<dbReference type="PROSITE" id="PS00107">
    <property type="entry name" value="PROTEIN_KINASE_ATP"/>
    <property type="match status" value="1"/>
</dbReference>
<feature type="domain" description="Protein kinase" evidence="9">
    <location>
        <begin position="103"/>
        <end position="380"/>
    </location>
</feature>
<dbReference type="Pfam" id="PF07714">
    <property type="entry name" value="PK_Tyr_Ser-Thr"/>
    <property type="match status" value="1"/>
</dbReference>
<reference evidence="10" key="2">
    <citation type="journal article" date="2024" name="Plant">
        <title>Genomic evolution and insights into agronomic trait innovations of Sesamum species.</title>
        <authorList>
            <person name="Miao H."/>
            <person name="Wang L."/>
            <person name="Qu L."/>
            <person name="Liu H."/>
            <person name="Sun Y."/>
            <person name="Le M."/>
            <person name="Wang Q."/>
            <person name="Wei S."/>
            <person name="Zheng Y."/>
            <person name="Lin W."/>
            <person name="Duan Y."/>
            <person name="Cao H."/>
            <person name="Xiong S."/>
            <person name="Wang X."/>
            <person name="Wei L."/>
            <person name="Li C."/>
            <person name="Ma Q."/>
            <person name="Ju M."/>
            <person name="Zhao R."/>
            <person name="Li G."/>
            <person name="Mu C."/>
            <person name="Tian Q."/>
            <person name="Mei H."/>
            <person name="Zhang T."/>
            <person name="Gao T."/>
            <person name="Zhang H."/>
        </authorList>
    </citation>
    <scope>NUCLEOTIDE SEQUENCE</scope>
    <source>
        <strain evidence="10">G02</strain>
    </source>
</reference>
<dbReference type="PRINTS" id="PR00109">
    <property type="entry name" value="TYRKINASE"/>
</dbReference>
<dbReference type="InterPro" id="IPR001245">
    <property type="entry name" value="Ser-Thr/Tyr_kinase_cat_dom"/>
</dbReference>
<protein>
    <submittedName>
        <fullName evidence="10">Serine/threonine-protein kinase CTR1</fullName>
    </submittedName>
</protein>
<dbReference type="GO" id="GO:0005524">
    <property type="term" value="F:ATP binding"/>
    <property type="evidence" value="ECO:0007669"/>
    <property type="project" value="UniProtKB-UniRule"/>
</dbReference>
<accession>A0AAW2LQR1</accession>
<evidence type="ECO:0000313" key="10">
    <source>
        <dbReference type="EMBL" id="KAL0320998.1"/>
    </source>
</evidence>
<dbReference type="InterPro" id="IPR008271">
    <property type="entry name" value="Ser/Thr_kinase_AS"/>
</dbReference>
<dbReference type="InterPro" id="IPR011009">
    <property type="entry name" value="Kinase-like_dom_sf"/>
</dbReference>
<gene>
    <name evidence="10" type="ORF">Sradi_5361300</name>
</gene>
<keyword evidence="4 10" id="KW-0418">Kinase</keyword>
<evidence type="ECO:0000256" key="8">
    <source>
        <dbReference type="SAM" id="MobiDB-lite"/>
    </source>
</evidence>
<evidence type="ECO:0000259" key="9">
    <source>
        <dbReference type="PROSITE" id="PS50011"/>
    </source>
</evidence>
<dbReference type="PANTHER" id="PTHR23257">
    <property type="entry name" value="SERINE-THREONINE PROTEIN KINASE"/>
    <property type="match status" value="1"/>
</dbReference>
<proteinExistence type="inferred from homology"/>
<evidence type="ECO:0000256" key="6">
    <source>
        <dbReference type="PROSITE-ProRule" id="PRU10141"/>
    </source>
</evidence>
<dbReference type="PANTHER" id="PTHR23257:SF957">
    <property type="entry name" value="F3O9.7 PROTEIN-RELATED"/>
    <property type="match status" value="1"/>
</dbReference>
<dbReference type="SUPFAM" id="SSF56112">
    <property type="entry name" value="Protein kinase-like (PK-like)"/>
    <property type="match status" value="1"/>
</dbReference>
<keyword evidence="2" id="KW-0808">Transferase</keyword>
<keyword evidence="5 6" id="KW-0067">ATP-binding</keyword>
<feature type="region of interest" description="Disordered" evidence="8">
    <location>
        <begin position="1"/>
        <end position="48"/>
    </location>
</feature>
<dbReference type="CDD" id="cd13999">
    <property type="entry name" value="STKc_MAP3K-like"/>
    <property type="match status" value="1"/>
</dbReference>
<evidence type="ECO:0000256" key="5">
    <source>
        <dbReference type="ARBA" id="ARBA00022840"/>
    </source>
</evidence>
<sequence length="391" mass="43703">MTSYRDEGWISSKSQGGARENGEDNQKDISGRDGAVATADHSNYNAPQVKVSESMQYGDLMDNTRVRESEYEDGVGNIGLPHLDPSLMDFDINSLQIIKNADLEELRELGSGTFGTVYHGKWRGSDVAIKRKEELLHCSCILLVYALKCPPIEVPLSKMKTIEFWREAEILSKLHHPNVVAFYGVVQDGPGGTLATVTEYMVDGSLRQVLLRKDRHLDRRKRLIIAMDAAFGMEYLHSKNIVHFDLKCDNLLVNLKDPSRPICKVGDFGLSKIKRNTLVSGVRGTLPWMAPELLNGSSNKVSEKVDVFSFGIVLWEILTGEEPYANMHYGAIIGGIVNNTLRPTIPSYCDAEWRRLMEQCWAPNPAIRPSFTEIASRLRVMSASAQTRKAS</sequence>
<dbReference type="SMART" id="SM00220">
    <property type="entry name" value="S_TKc"/>
    <property type="match status" value="1"/>
</dbReference>
<dbReference type="InterPro" id="IPR000719">
    <property type="entry name" value="Prot_kinase_dom"/>
</dbReference>
<dbReference type="GO" id="GO:0004674">
    <property type="term" value="F:protein serine/threonine kinase activity"/>
    <property type="evidence" value="ECO:0007669"/>
    <property type="project" value="UniProtKB-KW"/>
</dbReference>
<organism evidence="10">
    <name type="scientific">Sesamum radiatum</name>
    <name type="common">Black benniseed</name>
    <dbReference type="NCBI Taxonomy" id="300843"/>
    <lineage>
        <taxon>Eukaryota</taxon>
        <taxon>Viridiplantae</taxon>
        <taxon>Streptophyta</taxon>
        <taxon>Embryophyta</taxon>
        <taxon>Tracheophyta</taxon>
        <taxon>Spermatophyta</taxon>
        <taxon>Magnoliopsida</taxon>
        <taxon>eudicotyledons</taxon>
        <taxon>Gunneridae</taxon>
        <taxon>Pentapetalae</taxon>
        <taxon>asterids</taxon>
        <taxon>lamiids</taxon>
        <taxon>Lamiales</taxon>
        <taxon>Pedaliaceae</taxon>
        <taxon>Sesamum</taxon>
    </lineage>
</organism>
<keyword evidence="1 7" id="KW-0723">Serine/threonine-protein kinase</keyword>
<name>A0AAW2LQR1_SESRA</name>
<comment type="caution">
    <text evidence="10">The sequence shown here is derived from an EMBL/GenBank/DDBJ whole genome shotgun (WGS) entry which is preliminary data.</text>
</comment>
<dbReference type="Gene3D" id="1.10.510.10">
    <property type="entry name" value="Transferase(Phosphotransferase) domain 1"/>
    <property type="match status" value="1"/>
</dbReference>
<evidence type="ECO:0000256" key="2">
    <source>
        <dbReference type="ARBA" id="ARBA00022679"/>
    </source>
</evidence>
<evidence type="ECO:0000256" key="7">
    <source>
        <dbReference type="RuleBase" id="RU000304"/>
    </source>
</evidence>
<dbReference type="InterPro" id="IPR050167">
    <property type="entry name" value="Ser_Thr_protein_kinase"/>
</dbReference>
<comment type="similarity">
    <text evidence="7">Belongs to the protein kinase superfamily.</text>
</comment>
<dbReference type="AlphaFoldDB" id="A0AAW2LQR1"/>
<dbReference type="EMBL" id="JACGWJ010000024">
    <property type="protein sequence ID" value="KAL0320998.1"/>
    <property type="molecule type" value="Genomic_DNA"/>
</dbReference>
<dbReference type="GO" id="GO:0007165">
    <property type="term" value="P:signal transduction"/>
    <property type="evidence" value="ECO:0007669"/>
    <property type="project" value="TreeGrafter"/>
</dbReference>
<dbReference type="FunFam" id="1.10.510.10:FF:000142">
    <property type="entry name" value="Octicosapeptide/phox/Bem1p domain kinase superfamily protein"/>
    <property type="match status" value="1"/>
</dbReference>
<evidence type="ECO:0000256" key="3">
    <source>
        <dbReference type="ARBA" id="ARBA00022741"/>
    </source>
</evidence>
<dbReference type="InterPro" id="IPR017441">
    <property type="entry name" value="Protein_kinase_ATP_BS"/>
</dbReference>
<evidence type="ECO:0000256" key="4">
    <source>
        <dbReference type="ARBA" id="ARBA00022777"/>
    </source>
</evidence>
<keyword evidence="3 6" id="KW-0547">Nucleotide-binding</keyword>
<dbReference type="GO" id="GO:0005737">
    <property type="term" value="C:cytoplasm"/>
    <property type="evidence" value="ECO:0007669"/>
    <property type="project" value="TreeGrafter"/>
</dbReference>
<evidence type="ECO:0000256" key="1">
    <source>
        <dbReference type="ARBA" id="ARBA00022527"/>
    </source>
</evidence>
<feature type="binding site" evidence="6">
    <location>
        <position position="130"/>
    </location>
    <ligand>
        <name>ATP</name>
        <dbReference type="ChEBI" id="CHEBI:30616"/>
    </ligand>
</feature>
<dbReference type="Gene3D" id="3.30.200.20">
    <property type="entry name" value="Phosphorylase Kinase, domain 1"/>
    <property type="match status" value="1"/>
</dbReference>
<reference evidence="10" key="1">
    <citation type="submission" date="2020-06" db="EMBL/GenBank/DDBJ databases">
        <authorList>
            <person name="Li T."/>
            <person name="Hu X."/>
            <person name="Zhang T."/>
            <person name="Song X."/>
            <person name="Zhang H."/>
            <person name="Dai N."/>
            <person name="Sheng W."/>
            <person name="Hou X."/>
            <person name="Wei L."/>
        </authorList>
    </citation>
    <scope>NUCLEOTIDE SEQUENCE</scope>
    <source>
        <strain evidence="10">G02</strain>
        <tissue evidence="10">Leaf</tissue>
    </source>
</reference>
<feature type="compositionally biased region" description="Basic and acidic residues" evidence="8">
    <location>
        <begin position="20"/>
        <end position="31"/>
    </location>
</feature>